<dbReference type="AlphaFoldDB" id="L7MJF2"/>
<protein>
    <submittedName>
        <fullName evidence="1">Putative glycine rich protein</fullName>
    </submittedName>
</protein>
<organism evidence="1">
    <name type="scientific">Rhipicephalus pulchellus</name>
    <name type="common">Yellow backed tick</name>
    <name type="synonym">Dermacentor pulchellus</name>
    <dbReference type="NCBI Taxonomy" id="72859"/>
    <lineage>
        <taxon>Eukaryota</taxon>
        <taxon>Metazoa</taxon>
        <taxon>Ecdysozoa</taxon>
        <taxon>Arthropoda</taxon>
        <taxon>Chelicerata</taxon>
        <taxon>Arachnida</taxon>
        <taxon>Acari</taxon>
        <taxon>Parasitiformes</taxon>
        <taxon>Ixodida</taxon>
        <taxon>Ixodoidea</taxon>
        <taxon>Ixodidae</taxon>
        <taxon>Rhipicephalinae</taxon>
        <taxon>Rhipicephalus</taxon>
        <taxon>Rhipicephalus</taxon>
    </lineage>
</organism>
<evidence type="ECO:0000313" key="1">
    <source>
        <dbReference type="EMBL" id="JAA64075.1"/>
    </source>
</evidence>
<reference evidence="1" key="2">
    <citation type="journal article" date="2015" name="J. Proteomics">
        <title>Sexual differences in the sialomes of the zebra tick, Rhipicephalus pulchellus.</title>
        <authorList>
            <person name="Tan A.W."/>
            <person name="Francischetti I.M."/>
            <person name="Slovak M."/>
            <person name="Kini R.M."/>
            <person name="Ribeiro J.M."/>
        </authorList>
    </citation>
    <scope>NUCLEOTIDE SEQUENCE</scope>
    <source>
        <tissue evidence="1">Salivary gland</tissue>
    </source>
</reference>
<feature type="non-terminal residue" evidence="1">
    <location>
        <position position="1"/>
    </location>
</feature>
<reference evidence="1" key="1">
    <citation type="submission" date="2012-11" db="EMBL/GenBank/DDBJ databases">
        <authorList>
            <person name="Lucero-Rivera Y.E."/>
            <person name="Tovar-Ramirez D."/>
        </authorList>
    </citation>
    <scope>NUCLEOTIDE SEQUENCE</scope>
    <source>
        <tissue evidence="1">Salivary gland</tissue>
    </source>
</reference>
<proteinExistence type="evidence at transcript level"/>
<sequence>VAGIARRDGETCRPTGARCLGHRNRDKLLALVALGLPFGSAYYGGFYGGLGGWGGGLGGIFGPGAYPGFYGLNSVHLLGGRFHHLFGRFPPPPAIGAAERRGSLSPYPLDINTVHDPVTGHPMVRVVYGGVLRERVVPVPVPIPVDVPVPVPIPVPQPLVGVGLGMAVVLGWALGQAHPLELGLVRVVYGGVLRERVVPVPVPIPVDVPVPVPIPVPQPYPVPHPREAPYPVPSPYPVPIHSNTEVHKTDVVAATPGGPVLLESGVTDEIVVMTFYHFQLLELPSVGEA</sequence>
<name>L7MJF2_RHIPC</name>
<dbReference type="EMBL" id="GACK01000959">
    <property type="protein sequence ID" value="JAA64075.1"/>
    <property type="molecule type" value="mRNA"/>
</dbReference>
<accession>L7MJF2</accession>